<dbReference type="InterPro" id="IPR001509">
    <property type="entry name" value="Epimerase_deHydtase"/>
</dbReference>
<dbReference type="InterPro" id="IPR036291">
    <property type="entry name" value="NAD(P)-bd_dom_sf"/>
</dbReference>
<dbReference type="Gene3D" id="3.40.50.720">
    <property type="entry name" value="NAD(P)-binding Rossmann-like Domain"/>
    <property type="match status" value="1"/>
</dbReference>
<dbReference type="EMBL" id="BMFW01000011">
    <property type="protein sequence ID" value="GGH97027.1"/>
    <property type="molecule type" value="Genomic_DNA"/>
</dbReference>
<dbReference type="RefSeq" id="WP_188572037.1">
    <property type="nucleotide sequence ID" value="NZ_BMFW01000011.1"/>
</dbReference>
<feature type="domain" description="NAD-dependent epimerase/dehydratase" evidence="1">
    <location>
        <begin position="6"/>
        <end position="209"/>
    </location>
</feature>
<sequence>MADTYVVTGAGPVGWTVAEQLADQGRKVRVVTRSGSGPEHPLVERIRGDAKDRATLGTAFAGAKAVFHCIHGSAYTASAWQAELPAAERAVLSAAQEAGAVVVFPESLYSYSEPDNVMTEGSPRQATGGKRGVRTELLLARGAAATPTVSVAAGDFFGPRVRMAHGGERMVVPILAGKNVSVMGSSRQPHSFTYVPDLAKAMVAAADRPAVWNAVWHAPTGPALTQRQLANAFAAAAGRPAPKVRTLPGWTLRAAGLFSTDARELLETLYQFERPFIMDSAASQAALGVSPTPLETAVAATVDWWRQQA</sequence>
<dbReference type="SUPFAM" id="SSF51735">
    <property type="entry name" value="NAD(P)-binding Rossmann-fold domains"/>
    <property type="match status" value="1"/>
</dbReference>
<keyword evidence="3" id="KW-1185">Reference proteome</keyword>
<dbReference type="Pfam" id="PF01370">
    <property type="entry name" value="Epimerase"/>
    <property type="match status" value="1"/>
</dbReference>
<dbReference type="Proteomes" id="UP000643279">
    <property type="component" value="Unassembled WGS sequence"/>
</dbReference>
<organism evidence="2 3">
    <name type="scientific">Arthrobacter liuii</name>
    <dbReference type="NCBI Taxonomy" id="1476996"/>
    <lineage>
        <taxon>Bacteria</taxon>
        <taxon>Bacillati</taxon>
        <taxon>Actinomycetota</taxon>
        <taxon>Actinomycetes</taxon>
        <taxon>Micrococcales</taxon>
        <taxon>Micrococcaceae</taxon>
        <taxon>Arthrobacter</taxon>
    </lineage>
</organism>
<gene>
    <name evidence="2" type="ORF">GCM10007170_26280</name>
</gene>
<dbReference type="PANTHER" id="PTHR48079:SF6">
    <property type="entry name" value="NAD(P)-BINDING DOMAIN-CONTAINING PROTEIN-RELATED"/>
    <property type="match status" value="1"/>
</dbReference>
<evidence type="ECO:0000313" key="2">
    <source>
        <dbReference type="EMBL" id="GGH97027.1"/>
    </source>
</evidence>
<comment type="caution">
    <text evidence="2">The sequence shown here is derived from an EMBL/GenBank/DDBJ whole genome shotgun (WGS) entry which is preliminary data.</text>
</comment>
<name>A0ABQ2AVN4_9MICC</name>
<dbReference type="InterPro" id="IPR051783">
    <property type="entry name" value="NAD(P)-dependent_oxidoreduct"/>
</dbReference>
<protein>
    <submittedName>
        <fullName evidence="2">NAD-dependent epimerase</fullName>
    </submittedName>
</protein>
<evidence type="ECO:0000313" key="3">
    <source>
        <dbReference type="Proteomes" id="UP000643279"/>
    </source>
</evidence>
<accession>A0ABQ2AVN4</accession>
<proteinExistence type="predicted"/>
<dbReference type="PANTHER" id="PTHR48079">
    <property type="entry name" value="PROTEIN YEEZ"/>
    <property type="match status" value="1"/>
</dbReference>
<reference evidence="3" key="1">
    <citation type="journal article" date="2019" name="Int. J. Syst. Evol. Microbiol.">
        <title>The Global Catalogue of Microorganisms (GCM) 10K type strain sequencing project: providing services to taxonomists for standard genome sequencing and annotation.</title>
        <authorList>
            <consortium name="The Broad Institute Genomics Platform"/>
            <consortium name="The Broad Institute Genome Sequencing Center for Infectious Disease"/>
            <person name="Wu L."/>
            <person name="Ma J."/>
        </authorList>
    </citation>
    <scope>NUCLEOTIDE SEQUENCE [LARGE SCALE GENOMIC DNA]</scope>
    <source>
        <strain evidence="3">CGMCC 1.12778</strain>
    </source>
</reference>
<evidence type="ECO:0000259" key="1">
    <source>
        <dbReference type="Pfam" id="PF01370"/>
    </source>
</evidence>